<name>A0ABW8NIY0_9GAMM</name>
<dbReference type="SUPFAM" id="SSF55136">
    <property type="entry name" value="Probable bacterial effector-binding domain"/>
    <property type="match status" value="1"/>
</dbReference>
<keyword evidence="3" id="KW-1185">Reference proteome</keyword>
<feature type="domain" description="AraC effector-binding" evidence="1">
    <location>
        <begin position="27"/>
        <end position="185"/>
    </location>
</feature>
<dbReference type="Pfam" id="PF06445">
    <property type="entry name" value="GyrI-like"/>
    <property type="match status" value="1"/>
</dbReference>
<dbReference type="RefSeq" id="WP_416206054.1">
    <property type="nucleotide sequence ID" value="NZ_JBBKTX010000012.1"/>
</dbReference>
<reference evidence="2 3" key="1">
    <citation type="submission" date="2024-03" db="EMBL/GenBank/DDBJ databases">
        <title>High-quality draft genome sequence of Oceanobacter sp. wDCs-4.</title>
        <authorList>
            <person name="Dong C."/>
        </authorList>
    </citation>
    <scope>NUCLEOTIDE SEQUENCE [LARGE SCALE GENOMIC DNA]</scope>
    <source>
        <strain evidence="3">wDCs-4</strain>
    </source>
</reference>
<dbReference type="EMBL" id="JBBKTX010000012">
    <property type="protein sequence ID" value="MFK4752929.1"/>
    <property type="molecule type" value="Genomic_DNA"/>
</dbReference>
<gene>
    <name evidence="2" type="ORF">WG929_10960</name>
</gene>
<dbReference type="InterPro" id="IPR029442">
    <property type="entry name" value="GyrI-like"/>
</dbReference>
<dbReference type="InterPro" id="IPR011256">
    <property type="entry name" value="Reg_factor_effector_dom_sf"/>
</dbReference>
<comment type="caution">
    <text evidence="2">The sequence shown here is derived from an EMBL/GenBank/DDBJ whole genome shotgun (WGS) entry which is preliminary data.</text>
</comment>
<proteinExistence type="predicted"/>
<dbReference type="Gene3D" id="3.20.80.10">
    <property type="entry name" value="Regulatory factor, effector binding domain"/>
    <property type="match status" value="1"/>
</dbReference>
<accession>A0ABW8NIY0</accession>
<protein>
    <submittedName>
        <fullName evidence="2">GyrI-like domain-containing protein</fullName>
    </submittedName>
</protein>
<organism evidence="2 3">
    <name type="scientific">Oceanobacter antarcticus</name>
    <dbReference type="NCBI Taxonomy" id="3133425"/>
    <lineage>
        <taxon>Bacteria</taxon>
        <taxon>Pseudomonadati</taxon>
        <taxon>Pseudomonadota</taxon>
        <taxon>Gammaproteobacteria</taxon>
        <taxon>Oceanospirillales</taxon>
        <taxon>Oceanospirillaceae</taxon>
        <taxon>Oceanobacter</taxon>
    </lineage>
</organism>
<dbReference type="SMART" id="SM00871">
    <property type="entry name" value="AraC_E_bind"/>
    <property type="match status" value="1"/>
</dbReference>
<dbReference type="Proteomes" id="UP001620597">
    <property type="component" value="Unassembled WGS sequence"/>
</dbReference>
<evidence type="ECO:0000313" key="2">
    <source>
        <dbReference type="EMBL" id="MFK4752929.1"/>
    </source>
</evidence>
<evidence type="ECO:0000313" key="3">
    <source>
        <dbReference type="Proteomes" id="UP001620597"/>
    </source>
</evidence>
<evidence type="ECO:0000259" key="1">
    <source>
        <dbReference type="SMART" id="SM00871"/>
    </source>
</evidence>
<dbReference type="InterPro" id="IPR010499">
    <property type="entry name" value="AraC_E-bd"/>
</dbReference>
<sequence>MTLATALPVVISQSSDWLDPNYIRPDRLVDLLVLPSLSLLVVDYRGPLELMPGTIRQLIGQRRLLHLHPDISRTFNLMYYPAPGVEGDWHIGIAASIPESHKAELYATTLPDGFRLHLLGSGEYARVRIQGGEAGLGVALNWLINDWLPASGYEPGEGICLFERVQFPPFVEPENALVDILVPVEPR</sequence>